<reference evidence="7" key="1">
    <citation type="submission" date="2021-01" db="UniProtKB">
        <authorList>
            <consortium name="EnsemblMetazoa"/>
        </authorList>
    </citation>
    <scope>IDENTIFICATION</scope>
</reference>
<dbReference type="PANTHER" id="PTHR46180">
    <property type="entry name" value="VINCULIN"/>
    <property type="match status" value="1"/>
</dbReference>
<evidence type="ECO:0000256" key="6">
    <source>
        <dbReference type="SAM" id="MobiDB-lite"/>
    </source>
</evidence>
<dbReference type="InterPro" id="IPR017997">
    <property type="entry name" value="Vinculin"/>
</dbReference>
<dbReference type="InterPro" id="IPR036723">
    <property type="entry name" value="Alpha-catenin/vinculin-like_sf"/>
</dbReference>
<proteinExistence type="inferred from homology"/>
<feature type="compositionally biased region" description="Basic residues" evidence="6">
    <location>
        <begin position="572"/>
        <end position="581"/>
    </location>
</feature>
<dbReference type="GO" id="GO:0007155">
    <property type="term" value="P:cell adhesion"/>
    <property type="evidence" value="ECO:0007669"/>
    <property type="project" value="InterPro"/>
</dbReference>
<protein>
    <recommendedName>
        <fullName evidence="3">Vinculin</fullName>
    </recommendedName>
</protein>
<dbReference type="EnsemblMetazoa" id="CLYHEMT019318.1">
    <property type="protein sequence ID" value="CLYHEMP019318.1"/>
    <property type="gene ID" value="CLYHEMG019318"/>
</dbReference>
<dbReference type="OrthoDB" id="5965911at2759"/>
<name>A0A7M6DP41_9CNID</name>
<dbReference type="Gene3D" id="1.20.120.230">
    <property type="entry name" value="Alpha-catenin/vinculin-like"/>
    <property type="match status" value="1"/>
</dbReference>
<evidence type="ECO:0000256" key="4">
    <source>
        <dbReference type="ARBA" id="ARBA00022490"/>
    </source>
</evidence>
<accession>A0A7M6DP41</accession>
<feature type="region of interest" description="Disordered" evidence="6">
    <location>
        <begin position="572"/>
        <end position="602"/>
    </location>
</feature>
<feature type="compositionally biased region" description="Acidic residues" evidence="6">
    <location>
        <begin position="1004"/>
        <end position="1024"/>
    </location>
</feature>
<evidence type="ECO:0000256" key="2">
    <source>
        <dbReference type="ARBA" id="ARBA00008376"/>
    </source>
</evidence>
<dbReference type="GO" id="GO:0051015">
    <property type="term" value="F:actin filament binding"/>
    <property type="evidence" value="ECO:0007669"/>
    <property type="project" value="InterPro"/>
</dbReference>
<dbReference type="SUPFAM" id="SSF47220">
    <property type="entry name" value="alpha-catenin/vinculin-like"/>
    <property type="match status" value="1"/>
</dbReference>
<evidence type="ECO:0000313" key="8">
    <source>
        <dbReference type="Proteomes" id="UP000594262"/>
    </source>
</evidence>
<dbReference type="GO" id="GO:0005737">
    <property type="term" value="C:cytoplasm"/>
    <property type="evidence" value="ECO:0007669"/>
    <property type="project" value="UniProtKB-SubCell"/>
</dbReference>
<keyword evidence="4" id="KW-0963">Cytoplasm</keyword>
<feature type="compositionally biased region" description="Polar residues" evidence="6">
    <location>
        <begin position="1044"/>
        <end position="1054"/>
    </location>
</feature>
<dbReference type="Proteomes" id="UP000594262">
    <property type="component" value="Unplaced"/>
</dbReference>
<comment type="subcellular location">
    <subcellularLocation>
        <location evidence="1">Cytoplasm</location>
    </subcellularLocation>
</comment>
<evidence type="ECO:0000256" key="5">
    <source>
        <dbReference type="ARBA" id="ARBA00023203"/>
    </source>
</evidence>
<keyword evidence="8" id="KW-1185">Reference proteome</keyword>
<comment type="similarity">
    <text evidence="2">Belongs to the vinculin/alpha-catenin family.</text>
</comment>
<evidence type="ECO:0000313" key="7">
    <source>
        <dbReference type="EnsemblMetazoa" id="CLYHEMP019318.1"/>
    </source>
</evidence>
<dbReference type="GeneID" id="136805528"/>
<evidence type="ECO:0000256" key="3">
    <source>
        <dbReference type="ARBA" id="ARBA00014125"/>
    </source>
</evidence>
<feature type="region of interest" description="Disordered" evidence="6">
    <location>
        <begin position="1041"/>
        <end position="1066"/>
    </location>
</feature>
<dbReference type="RefSeq" id="XP_066918196.1">
    <property type="nucleotide sequence ID" value="XM_067062095.1"/>
</dbReference>
<feature type="compositionally biased region" description="Basic and acidic residues" evidence="6">
    <location>
        <begin position="1128"/>
        <end position="1141"/>
    </location>
</feature>
<keyword evidence="5" id="KW-0009">Actin-binding</keyword>
<feature type="compositionally biased region" description="Acidic residues" evidence="6">
    <location>
        <begin position="590"/>
        <end position="602"/>
    </location>
</feature>
<dbReference type="Pfam" id="PF01044">
    <property type="entry name" value="Vinculin"/>
    <property type="match status" value="1"/>
</dbReference>
<sequence>MNATWPNLKDTKTFKYQHFLGQHVIRLFKELKLIPLESDEFSDKLQICLKKLVEFCKHVLSNKKAVQEYSSKKIISRCLSNIKHTSLELSKIIKNLSPLKEIDKTSLESPQDLIDVTALTVETLIKVFYKHWNKESQLSQSSVHNMDKFWNFLDKDEDTLSFDFNAFGLAGQGDETFYSPKSQKFIPLEGDYAHSFDTFNAKPSFLDFYHTNKVSLVKHNSRMLLRSPKTHSVKDPIEIINNGTELIESAHKVLLESQKKIYSESKLIHRGTLKSLRKDLNEALMSFDVSTTSLIENMSDQSKKDEFMKCGSNLLDQMDSLNKFIEENKHIKSDSFQRGSSCPLSPSRSDTSLGSSCISLSPRSTVSDSAIELASYDDDLRDYYSMSPGHPMNTLCFEEISKRVIEAATSKNSMLFEKVVNEITDFQEAMKNFIEDERKRNELQIISMPSMEKAVKTSREFIRNCRSVYRSTSTSSNYTITSEQLEHLKAISRQWCKHQIIFVDEMWRGLAPWTSMLEPIFALKKFHAAPSHLQNTLSNEWLGKFQELMQMITDVAGQFEYMNIKSPTKTKKKLSKSKLQYRSKSAPNLEEGEDSNDDSDGEDYLEAVVRRSRSDVTDEQIKVHNLTVEMKQYFEKIVQLTKLYLLGDIEVYEWMSFGLWLFRWANAVHNLMYHIDSSLLSYHGHAFTLKRITREQEKWKSYGEKLKISIQDVDLISTIDCLMRETKINYDLFKEVFHHSTDPIDMKKARLILLVQQWKLKIEELAHHIKKGTNYLAKPLDTLIELSQPLTITGSFTSKKFKQENSLEVYQDVFMRKMERVRLHTCLAVDKAGGRKAVHSIIEMLDNLEDSSDKIVNLCRNFKKERSTRQLTSKLFLLQIDWQSEGNNLLFSLRKLSDVKYSAVSAVMRHLLTEKDMCNPHEFIEVIQQHDQGANEGCTKKKLDDIVHGDSQRGAGVDRNNNRSLGLTEDDSIVYDTWIQDDVGAGIASSSKTNGEPVVVATDDVGEDDEDKEDENVDGEDETNVEEALKEWLYKDDETLKTRPLNSHHQSLQEGRQKPPLSPKPKNYRQIVEAKRSQFRKQHDALSRSQSRVEALSRSCSRAEALSRSHSRVTDASLSFDSLPASRPDSRNDMHRSESRPKSLAAAARILQAEAEKWEEENNSIIKVAKLMADQMTQMADFHKGRNSRLKTKSDFVATAKAIAANAKTISKFAAVVAQKCPDKSCQIDLLHYAELIPTMSTQLRIVASVKSINVNDETTDAMLVINAGNLMKGVAGALKAAESASVKISTMQAYDGGNQGDSDTEDVQQQSCDLAFQWKRKVRLKRAVDAICSPRDELGLRLSKETSLPSLTDLVSYSSNTEL</sequence>
<evidence type="ECO:0000256" key="1">
    <source>
        <dbReference type="ARBA" id="ARBA00004496"/>
    </source>
</evidence>
<organism evidence="7 8">
    <name type="scientific">Clytia hemisphaerica</name>
    <dbReference type="NCBI Taxonomy" id="252671"/>
    <lineage>
        <taxon>Eukaryota</taxon>
        <taxon>Metazoa</taxon>
        <taxon>Cnidaria</taxon>
        <taxon>Hydrozoa</taxon>
        <taxon>Hydroidolina</taxon>
        <taxon>Leptothecata</taxon>
        <taxon>Obeliida</taxon>
        <taxon>Clytiidae</taxon>
        <taxon>Clytia</taxon>
    </lineage>
</organism>
<dbReference type="InterPro" id="IPR006077">
    <property type="entry name" value="Vinculin/catenin"/>
</dbReference>
<feature type="region of interest" description="Disordered" evidence="6">
    <location>
        <begin position="987"/>
        <end position="1024"/>
    </location>
</feature>
<feature type="region of interest" description="Disordered" evidence="6">
    <location>
        <begin position="1103"/>
        <end position="1142"/>
    </location>
</feature>